<sequence>MKIEVFYDKQCPFCNLYSKYLIIKESHDLILLNARENIEELNSFKKLGFDIDEGFIVRVDNNKLYHGADAINFLNTITKRKLYFTNNKVFKNVIYPFVKLLRKALLAILGRSSDLLK</sequence>
<evidence type="ECO:0000313" key="1">
    <source>
        <dbReference type="EMBL" id="APW65541.1"/>
    </source>
</evidence>
<proteinExistence type="predicted"/>
<dbReference type="RefSeq" id="WP_076086049.1">
    <property type="nucleotide sequence ID" value="NZ_CP019070.1"/>
</dbReference>
<accession>A0A1P8KLW4</accession>
<dbReference type="Proteomes" id="UP000186074">
    <property type="component" value="Chromosome"/>
</dbReference>
<dbReference type="OrthoDB" id="9785438at2"/>
<name>A0A1P8KLW4_9BACT</name>
<evidence type="ECO:0000313" key="2">
    <source>
        <dbReference type="Proteomes" id="UP000186074"/>
    </source>
</evidence>
<reference evidence="1 2" key="1">
    <citation type="submission" date="2017-01" db="EMBL/GenBank/DDBJ databases">
        <title>Genome sequencing of Arcobacter sp. LPB0137.</title>
        <authorList>
            <person name="Lee G.-W."/>
            <person name="Yi H."/>
        </authorList>
    </citation>
    <scope>NUCLEOTIDE SEQUENCE [LARGE SCALE GENOMIC DNA]</scope>
    <source>
        <strain evidence="1 2">LPB0137</strain>
    </source>
</reference>
<dbReference type="KEGG" id="alp:LPB137_06620"/>
<organism evidence="1 2">
    <name type="scientific">Poseidonibacter parvus</name>
    <dbReference type="NCBI Taxonomy" id="1850254"/>
    <lineage>
        <taxon>Bacteria</taxon>
        <taxon>Pseudomonadati</taxon>
        <taxon>Campylobacterota</taxon>
        <taxon>Epsilonproteobacteria</taxon>
        <taxon>Campylobacterales</taxon>
        <taxon>Arcobacteraceae</taxon>
        <taxon>Poseidonibacter</taxon>
    </lineage>
</organism>
<dbReference type="STRING" id="1850254.LPB137_06620"/>
<evidence type="ECO:0008006" key="3">
    <source>
        <dbReference type="Google" id="ProtNLM"/>
    </source>
</evidence>
<keyword evidence="2" id="KW-1185">Reference proteome</keyword>
<gene>
    <name evidence="1" type="ORF">LPB137_06620</name>
</gene>
<protein>
    <recommendedName>
        <fullName evidence="3">DUF393 domain-containing protein</fullName>
    </recommendedName>
</protein>
<dbReference type="AlphaFoldDB" id="A0A1P8KLW4"/>
<dbReference type="EMBL" id="CP019070">
    <property type="protein sequence ID" value="APW65541.1"/>
    <property type="molecule type" value="Genomic_DNA"/>
</dbReference>